<evidence type="ECO:0000256" key="1">
    <source>
        <dbReference type="ARBA" id="ARBA00022737"/>
    </source>
</evidence>
<dbReference type="GO" id="GO:0005509">
    <property type="term" value="F:calcium ion binding"/>
    <property type="evidence" value="ECO:0007669"/>
    <property type="project" value="InterPro"/>
</dbReference>
<dbReference type="InterPro" id="IPR011992">
    <property type="entry name" value="EF-hand-dom_pair"/>
</dbReference>
<sequence length="179" mass="20508">MAKSLSMFPSFLIKFFVFPFSTTTQTNETFTESQLVNIRTQFKAMDVDNDGYITEEEFIIALHNANRDPEEYDLQGFFSRADKNRDGKISLREFVDSCHELGLGQEPVTGQPSRKSQKEIDTIFKSFDLDGNGYITAQELSQVMSRQGENLSSEDIKDMIKAADLNGDNQIDREEFERM</sequence>
<accession>A0A9P6MNQ7</accession>
<dbReference type="Proteomes" id="UP000703661">
    <property type="component" value="Unassembled WGS sequence"/>
</dbReference>
<dbReference type="EMBL" id="JAAAID010002135">
    <property type="protein sequence ID" value="KAG0007885.1"/>
    <property type="molecule type" value="Genomic_DNA"/>
</dbReference>
<dbReference type="Gene3D" id="1.10.238.10">
    <property type="entry name" value="EF-hand"/>
    <property type="match status" value="2"/>
</dbReference>
<dbReference type="InterPro" id="IPR050145">
    <property type="entry name" value="Centrin_CML-like"/>
</dbReference>
<keyword evidence="3" id="KW-0732">Signal</keyword>
<dbReference type="InterPro" id="IPR002048">
    <property type="entry name" value="EF_hand_dom"/>
</dbReference>
<dbReference type="Pfam" id="PF13499">
    <property type="entry name" value="EF-hand_7"/>
    <property type="match status" value="2"/>
</dbReference>
<dbReference type="InterPro" id="IPR018247">
    <property type="entry name" value="EF_Hand_1_Ca_BS"/>
</dbReference>
<dbReference type="SMART" id="SM00054">
    <property type="entry name" value="EFh"/>
    <property type="match status" value="4"/>
</dbReference>
<feature type="signal peptide" evidence="3">
    <location>
        <begin position="1"/>
        <end position="23"/>
    </location>
</feature>
<gene>
    <name evidence="5" type="primary">CALML3_2</name>
    <name evidence="5" type="ORF">BGZ80_004118</name>
</gene>
<dbReference type="PANTHER" id="PTHR23050">
    <property type="entry name" value="CALCIUM BINDING PROTEIN"/>
    <property type="match status" value="1"/>
</dbReference>
<keyword evidence="2" id="KW-0106">Calcium</keyword>
<keyword evidence="1" id="KW-0677">Repeat</keyword>
<evidence type="ECO:0000313" key="5">
    <source>
        <dbReference type="EMBL" id="KAG0007885.1"/>
    </source>
</evidence>
<proteinExistence type="predicted"/>
<keyword evidence="6" id="KW-1185">Reference proteome</keyword>
<feature type="domain" description="EF-hand" evidence="4">
    <location>
        <begin position="151"/>
        <end position="179"/>
    </location>
</feature>
<feature type="domain" description="EF-hand" evidence="4">
    <location>
        <begin position="33"/>
        <end position="68"/>
    </location>
</feature>
<feature type="chain" id="PRO_5040369909" evidence="3">
    <location>
        <begin position="24"/>
        <end position="179"/>
    </location>
</feature>
<dbReference type="SUPFAM" id="SSF47473">
    <property type="entry name" value="EF-hand"/>
    <property type="match status" value="1"/>
</dbReference>
<comment type="caution">
    <text evidence="5">The sequence shown here is derived from an EMBL/GenBank/DDBJ whole genome shotgun (WGS) entry which is preliminary data.</text>
</comment>
<protein>
    <submittedName>
        <fullName evidence="5">Calmodulin-like 3</fullName>
    </submittedName>
</protein>
<name>A0A9P6MNQ7_9FUNG</name>
<feature type="domain" description="EF-hand" evidence="4">
    <location>
        <begin position="115"/>
        <end position="150"/>
    </location>
</feature>
<dbReference type="PROSITE" id="PS00018">
    <property type="entry name" value="EF_HAND_1"/>
    <property type="match status" value="4"/>
</dbReference>
<evidence type="ECO:0000256" key="2">
    <source>
        <dbReference type="ARBA" id="ARBA00022837"/>
    </source>
</evidence>
<evidence type="ECO:0000313" key="6">
    <source>
        <dbReference type="Proteomes" id="UP000703661"/>
    </source>
</evidence>
<dbReference type="AlphaFoldDB" id="A0A9P6MNQ7"/>
<feature type="non-terminal residue" evidence="5">
    <location>
        <position position="179"/>
    </location>
</feature>
<reference evidence="5" key="1">
    <citation type="journal article" date="2020" name="Fungal Divers.">
        <title>Resolving the Mortierellaceae phylogeny through synthesis of multi-gene phylogenetics and phylogenomics.</title>
        <authorList>
            <person name="Vandepol N."/>
            <person name="Liber J."/>
            <person name="Desiro A."/>
            <person name="Na H."/>
            <person name="Kennedy M."/>
            <person name="Barry K."/>
            <person name="Grigoriev I.V."/>
            <person name="Miller A.N."/>
            <person name="O'Donnell K."/>
            <person name="Stajich J.E."/>
            <person name="Bonito G."/>
        </authorList>
    </citation>
    <scope>NUCLEOTIDE SEQUENCE</scope>
    <source>
        <strain evidence="5">NRRL 2769</strain>
    </source>
</reference>
<organism evidence="5 6">
    <name type="scientific">Entomortierella chlamydospora</name>
    <dbReference type="NCBI Taxonomy" id="101097"/>
    <lineage>
        <taxon>Eukaryota</taxon>
        <taxon>Fungi</taxon>
        <taxon>Fungi incertae sedis</taxon>
        <taxon>Mucoromycota</taxon>
        <taxon>Mortierellomycotina</taxon>
        <taxon>Mortierellomycetes</taxon>
        <taxon>Mortierellales</taxon>
        <taxon>Mortierellaceae</taxon>
        <taxon>Entomortierella</taxon>
    </lineage>
</organism>
<evidence type="ECO:0000256" key="3">
    <source>
        <dbReference type="SAM" id="SignalP"/>
    </source>
</evidence>
<feature type="domain" description="EF-hand" evidence="4">
    <location>
        <begin position="69"/>
        <end position="104"/>
    </location>
</feature>
<dbReference type="CDD" id="cd00051">
    <property type="entry name" value="EFh"/>
    <property type="match status" value="2"/>
</dbReference>
<evidence type="ECO:0000259" key="4">
    <source>
        <dbReference type="PROSITE" id="PS50222"/>
    </source>
</evidence>
<dbReference type="FunFam" id="1.10.238.10:FF:000001">
    <property type="entry name" value="Calmodulin 1"/>
    <property type="match status" value="1"/>
</dbReference>
<dbReference type="PROSITE" id="PS50222">
    <property type="entry name" value="EF_HAND_2"/>
    <property type="match status" value="4"/>
</dbReference>